<feature type="transmembrane region" description="Helical" evidence="5">
    <location>
        <begin position="106"/>
        <end position="122"/>
    </location>
</feature>
<dbReference type="Proteomes" id="UP001164653">
    <property type="component" value="Chromosome"/>
</dbReference>
<keyword evidence="4 5" id="KW-0472">Membrane</keyword>
<keyword evidence="3 5" id="KW-1133">Transmembrane helix</keyword>
<evidence type="ECO:0000313" key="6">
    <source>
        <dbReference type="EMBL" id="WAC15254.1"/>
    </source>
</evidence>
<evidence type="ECO:0000256" key="1">
    <source>
        <dbReference type="ARBA" id="ARBA00004141"/>
    </source>
</evidence>
<sequence length="139" mass="15003">MEATFVNQTTVKSQGNKGVLIGRIISALCILFLLVDAIMKVLKDSISVEGSAKLGWPVDQVQSIGIALLISTILYIIPRTAILGAILLTGYLGGAIAIMVRAGEPLYFASIFGVLVWAGLYLRDEKLRKLIPFSNNTTH</sequence>
<evidence type="ECO:0000256" key="5">
    <source>
        <dbReference type="SAM" id="Phobius"/>
    </source>
</evidence>
<evidence type="ECO:0000313" key="7">
    <source>
        <dbReference type="Proteomes" id="UP001164653"/>
    </source>
</evidence>
<organism evidence="6 7">
    <name type="scientific">Dyadobacter pollutisoli</name>
    <dbReference type="NCBI Taxonomy" id="2910158"/>
    <lineage>
        <taxon>Bacteria</taxon>
        <taxon>Pseudomonadati</taxon>
        <taxon>Bacteroidota</taxon>
        <taxon>Cytophagia</taxon>
        <taxon>Cytophagales</taxon>
        <taxon>Spirosomataceae</taxon>
        <taxon>Dyadobacter</taxon>
    </lineage>
</organism>
<evidence type="ECO:0000256" key="4">
    <source>
        <dbReference type="ARBA" id="ARBA00023136"/>
    </source>
</evidence>
<feature type="transmembrane region" description="Helical" evidence="5">
    <location>
        <begin position="20"/>
        <end position="41"/>
    </location>
</feature>
<dbReference type="RefSeq" id="WP_244823103.1">
    <property type="nucleotide sequence ID" value="NZ_CP112998.1"/>
</dbReference>
<evidence type="ECO:0000256" key="2">
    <source>
        <dbReference type="ARBA" id="ARBA00022692"/>
    </source>
</evidence>
<dbReference type="EMBL" id="CP112998">
    <property type="protein sequence ID" value="WAC15254.1"/>
    <property type="molecule type" value="Genomic_DNA"/>
</dbReference>
<name>A0A9E8SPD3_9BACT</name>
<accession>A0A9E8SPD3</accession>
<reference evidence="6" key="1">
    <citation type="submission" date="2022-11" db="EMBL/GenBank/DDBJ databases">
        <title>Dyadobacter pollutisoli sp. nov., isolated from plastic dumped soil.</title>
        <authorList>
            <person name="Kim J.M."/>
            <person name="Kim K.R."/>
            <person name="Lee J.K."/>
            <person name="Hao L."/>
            <person name="Jeon C.O."/>
        </authorList>
    </citation>
    <scope>NUCLEOTIDE SEQUENCE</scope>
    <source>
        <strain evidence="6">U1</strain>
    </source>
</reference>
<dbReference type="AlphaFoldDB" id="A0A9E8SPD3"/>
<dbReference type="KEGG" id="dpf:ON006_15065"/>
<keyword evidence="7" id="KW-1185">Reference proteome</keyword>
<dbReference type="InterPro" id="IPR032808">
    <property type="entry name" value="DoxX"/>
</dbReference>
<protein>
    <submittedName>
        <fullName evidence="6">DoxX family protein</fullName>
    </submittedName>
</protein>
<comment type="subcellular location">
    <subcellularLocation>
        <location evidence="1">Membrane</location>
        <topology evidence="1">Multi-pass membrane protein</topology>
    </subcellularLocation>
</comment>
<dbReference type="Pfam" id="PF13564">
    <property type="entry name" value="DoxX_2"/>
    <property type="match status" value="1"/>
</dbReference>
<feature type="transmembrane region" description="Helical" evidence="5">
    <location>
        <begin position="61"/>
        <end position="77"/>
    </location>
</feature>
<feature type="transmembrane region" description="Helical" evidence="5">
    <location>
        <begin position="82"/>
        <end position="100"/>
    </location>
</feature>
<proteinExistence type="predicted"/>
<gene>
    <name evidence="6" type="ORF">ON006_15065</name>
</gene>
<keyword evidence="2 5" id="KW-0812">Transmembrane</keyword>
<dbReference type="GO" id="GO:0016020">
    <property type="term" value="C:membrane"/>
    <property type="evidence" value="ECO:0007669"/>
    <property type="project" value="UniProtKB-SubCell"/>
</dbReference>
<evidence type="ECO:0000256" key="3">
    <source>
        <dbReference type="ARBA" id="ARBA00022989"/>
    </source>
</evidence>